<accession>A0ABU3SER5</accession>
<keyword evidence="2" id="KW-1185">Reference proteome</keyword>
<proteinExistence type="predicted"/>
<evidence type="ECO:0000313" key="2">
    <source>
        <dbReference type="Proteomes" id="UP001254257"/>
    </source>
</evidence>
<gene>
    <name evidence="1" type="ORF">RKE40_25575</name>
</gene>
<organism evidence="1 2">
    <name type="scientific">Bosea rubneri</name>
    <dbReference type="NCBI Taxonomy" id="3075434"/>
    <lineage>
        <taxon>Bacteria</taxon>
        <taxon>Pseudomonadati</taxon>
        <taxon>Pseudomonadota</taxon>
        <taxon>Alphaproteobacteria</taxon>
        <taxon>Hyphomicrobiales</taxon>
        <taxon>Boseaceae</taxon>
        <taxon>Bosea</taxon>
    </lineage>
</organism>
<name>A0ABU3SER5_9HYPH</name>
<dbReference type="EMBL" id="JAWDID010000064">
    <property type="protein sequence ID" value="MDU0343278.1"/>
    <property type="molecule type" value="Genomic_DNA"/>
</dbReference>
<evidence type="ECO:0000313" key="1">
    <source>
        <dbReference type="EMBL" id="MDU0343278.1"/>
    </source>
</evidence>
<reference evidence="1 2" key="1">
    <citation type="submission" date="2023-09" db="EMBL/GenBank/DDBJ databases">
        <title>Whole genome shotgun sequencing (WGS) of Bosea sp. ZW T0_25, isolated from stored onions (Allium cepa).</title>
        <authorList>
            <person name="Stoll D.A."/>
            <person name="Huch M."/>
        </authorList>
    </citation>
    <scope>NUCLEOTIDE SEQUENCE [LARGE SCALE GENOMIC DNA]</scope>
    <source>
        <strain evidence="1 2">ZW T0_25</strain>
    </source>
</reference>
<dbReference type="RefSeq" id="WP_316021032.1">
    <property type="nucleotide sequence ID" value="NZ_JAWDID010000064.1"/>
</dbReference>
<sequence length="68" mass="7606">MIVNEAIMIGVGGRAPLTRQTTPCAVSRLPKVLVSDSKFQRVEIVTSRRIPGHFFILFFLLTALYETV</sequence>
<comment type="caution">
    <text evidence="1">The sequence shown here is derived from an EMBL/GenBank/DDBJ whole genome shotgun (WGS) entry which is preliminary data.</text>
</comment>
<dbReference type="Proteomes" id="UP001254257">
    <property type="component" value="Unassembled WGS sequence"/>
</dbReference>
<protein>
    <submittedName>
        <fullName evidence="1">Uncharacterized protein</fullName>
    </submittedName>
</protein>